<feature type="compositionally biased region" description="Pro residues" evidence="1">
    <location>
        <begin position="245"/>
        <end position="254"/>
    </location>
</feature>
<accession>A0A836BP13</accession>
<feature type="compositionally biased region" description="Pro residues" evidence="1">
    <location>
        <begin position="31"/>
        <end position="42"/>
    </location>
</feature>
<feature type="compositionally biased region" description="Low complexity" evidence="1">
    <location>
        <begin position="192"/>
        <end position="208"/>
    </location>
</feature>
<evidence type="ECO:0000256" key="1">
    <source>
        <dbReference type="SAM" id="MobiDB-lite"/>
    </source>
</evidence>
<feature type="compositionally biased region" description="Low complexity" evidence="1">
    <location>
        <begin position="43"/>
        <end position="53"/>
    </location>
</feature>
<dbReference type="Proteomes" id="UP000612055">
    <property type="component" value="Unassembled WGS sequence"/>
</dbReference>
<reference evidence="2" key="1">
    <citation type="journal article" date="2020" name="bioRxiv">
        <title>Comparative genomics of Chlamydomonas.</title>
        <authorList>
            <person name="Craig R.J."/>
            <person name="Hasan A.R."/>
            <person name="Ness R.W."/>
            <person name="Keightley P.D."/>
        </authorList>
    </citation>
    <scope>NUCLEOTIDE SEQUENCE</scope>
    <source>
        <strain evidence="2">CCAP 11/70</strain>
    </source>
</reference>
<gene>
    <name evidence="2" type="ORF">HYH03_017724</name>
</gene>
<evidence type="ECO:0000313" key="2">
    <source>
        <dbReference type="EMBL" id="KAG2483417.1"/>
    </source>
</evidence>
<comment type="caution">
    <text evidence="2">The sequence shown here is derived from an EMBL/GenBank/DDBJ whole genome shotgun (WGS) entry which is preliminary data.</text>
</comment>
<dbReference type="EMBL" id="JAEHOE010000177">
    <property type="protein sequence ID" value="KAG2483417.1"/>
    <property type="molecule type" value="Genomic_DNA"/>
</dbReference>
<evidence type="ECO:0000313" key="3">
    <source>
        <dbReference type="Proteomes" id="UP000612055"/>
    </source>
</evidence>
<feature type="region of interest" description="Disordered" evidence="1">
    <location>
        <begin position="234"/>
        <end position="290"/>
    </location>
</feature>
<proteinExistence type="predicted"/>
<feature type="compositionally biased region" description="Low complexity" evidence="1">
    <location>
        <begin position="66"/>
        <end position="93"/>
    </location>
</feature>
<protein>
    <submittedName>
        <fullName evidence="2">Uncharacterized protein</fullName>
    </submittedName>
</protein>
<name>A0A836BP13_9CHLO</name>
<feature type="region of interest" description="Disordered" evidence="1">
    <location>
        <begin position="1"/>
        <end position="93"/>
    </location>
</feature>
<organism evidence="2 3">
    <name type="scientific">Edaphochlamys debaryana</name>
    <dbReference type="NCBI Taxonomy" id="47281"/>
    <lineage>
        <taxon>Eukaryota</taxon>
        <taxon>Viridiplantae</taxon>
        <taxon>Chlorophyta</taxon>
        <taxon>core chlorophytes</taxon>
        <taxon>Chlorophyceae</taxon>
        <taxon>CS clade</taxon>
        <taxon>Chlamydomonadales</taxon>
        <taxon>Chlamydomonadales incertae sedis</taxon>
        <taxon>Edaphochlamys</taxon>
    </lineage>
</organism>
<feature type="compositionally biased region" description="Low complexity" evidence="1">
    <location>
        <begin position="1"/>
        <end position="13"/>
    </location>
</feature>
<keyword evidence="3" id="KW-1185">Reference proteome</keyword>
<feature type="region of interest" description="Disordered" evidence="1">
    <location>
        <begin position="152"/>
        <end position="208"/>
    </location>
</feature>
<sequence length="319" mass="34414">MDDAASNAAGAPVAAPPLHPAQEADAAHPQPAGPGQPQPGAPAPQGWPQQPQPMQHDPWEHEQGPWDEQPQPWPQAQPGAWGQQVEPEPWHPQQPQQVLWVQIEGHWHPASAEILFAHPELLDTLPPELWGHLPPEVLAHLPQLAPAWPHAWAGQGAPAAPGQGAPAPAPAPARPAESECSSVRRPNKRRPASPSNSSASSVPVSRRAPAMERCKRHMRNLEAYVRQISGGVDKRGRSVMDASTPLPPLRQPPPNDEEIVAAPAAALPRWPPRKPGEAAEGPRTYPGPDSAAFAAVMSELVTPEQQQKQRRLVEELSRM</sequence>
<dbReference type="AlphaFoldDB" id="A0A836BP13"/>
<feature type="compositionally biased region" description="Low complexity" evidence="1">
    <location>
        <begin position="152"/>
        <end position="166"/>
    </location>
</feature>